<dbReference type="InterPro" id="IPR027469">
    <property type="entry name" value="Cation_efflux_TMD_sf"/>
</dbReference>
<feature type="transmembrane region" description="Helical" evidence="8">
    <location>
        <begin position="195"/>
        <end position="213"/>
    </location>
</feature>
<dbReference type="Gene3D" id="1.20.1510.10">
    <property type="entry name" value="Cation efflux protein transmembrane domain"/>
    <property type="match status" value="1"/>
</dbReference>
<evidence type="ECO:0000256" key="4">
    <source>
        <dbReference type="ARBA" id="ARBA00022692"/>
    </source>
</evidence>
<accession>A0A7U7JS41</accession>
<dbReference type="Pfam" id="PF16916">
    <property type="entry name" value="ZT_dimer"/>
    <property type="match status" value="1"/>
</dbReference>
<evidence type="ECO:0000313" key="12">
    <source>
        <dbReference type="Proteomes" id="UP000236509"/>
    </source>
</evidence>
<evidence type="ECO:0000259" key="10">
    <source>
        <dbReference type="Pfam" id="PF16916"/>
    </source>
</evidence>
<dbReference type="AlphaFoldDB" id="A0A7U7JS41"/>
<dbReference type="Pfam" id="PF01545">
    <property type="entry name" value="Cation_efflux"/>
    <property type="match status" value="1"/>
</dbReference>
<feature type="transmembrane region" description="Helical" evidence="8">
    <location>
        <begin position="93"/>
        <end position="117"/>
    </location>
</feature>
<dbReference type="PANTHER" id="PTHR11562:SF17">
    <property type="entry name" value="RE54080P-RELATED"/>
    <property type="match status" value="1"/>
</dbReference>
<evidence type="ECO:0000256" key="2">
    <source>
        <dbReference type="ARBA" id="ARBA00008873"/>
    </source>
</evidence>
<dbReference type="GO" id="GO:0005886">
    <property type="term" value="C:plasma membrane"/>
    <property type="evidence" value="ECO:0007669"/>
    <property type="project" value="TreeGrafter"/>
</dbReference>
<feature type="transmembrane region" description="Helical" evidence="8">
    <location>
        <begin position="62"/>
        <end position="81"/>
    </location>
</feature>
<gene>
    <name evidence="11" type="primary">czcD</name>
    <name evidence="11" type="ORF">BN1326_30032</name>
</gene>
<keyword evidence="6" id="KW-0406">Ion transport</keyword>
<dbReference type="InterPro" id="IPR036837">
    <property type="entry name" value="Cation_efflux_CTD_sf"/>
</dbReference>
<evidence type="ECO:0000256" key="8">
    <source>
        <dbReference type="SAM" id="Phobius"/>
    </source>
</evidence>
<keyword evidence="5 8" id="KW-1133">Transmembrane helix</keyword>
<comment type="similarity">
    <text evidence="2">Belongs to the cation diffusion facilitator (CDF) transporter (TC 2.A.4) family. SLC30A subfamily.</text>
</comment>
<dbReference type="InterPro" id="IPR002524">
    <property type="entry name" value="Cation_efflux"/>
</dbReference>
<evidence type="ECO:0000259" key="9">
    <source>
        <dbReference type="Pfam" id="PF01545"/>
    </source>
</evidence>
<protein>
    <submittedName>
        <fullName evidence="11">Cadmium, cobalt and zinc/H(+)-K(+) antiporter</fullName>
    </submittedName>
</protein>
<evidence type="ECO:0000256" key="5">
    <source>
        <dbReference type="ARBA" id="ARBA00022989"/>
    </source>
</evidence>
<sequence length="319" mass="36341">MNKREKIALNRYKYFHHVDHQKIQQNSKKTLWASLIITLLFTVIEFVGGLVSNSLALLSDSFHMLSDVLALGLSMLAIYFASKKPTARYTFGFLRFEILAAFLNGLALIVISIWILYEAIVRIIYPQQIESGIMFLIASIGLLVNIILTIILVRSLKQEDNINIQSALWHFMGDLLNSIGVIVAVVLIHFTGWRIIDPIISIVISIIILRGGYKITRNAWLILMESVPKHLNTDEIIEDIISIDGILDVHEFHLWSITTDHYSLSAHVVLDRNCDVDDYQAIDQVSTLLEEKYGIAHSTLQIENLQLNPLDEPYFDKLK</sequence>
<dbReference type="InterPro" id="IPR027470">
    <property type="entry name" value="Cation_efflux_CTD"/>
</dbReference>
<dbReference type="GO" id="GO:0005385">
    <property type="term" value="F:zinc ion transmembrane transporter activity"/>
    <property type="evidence" value="ECO:0007669"/>
    <property type="project" value="TreeGrafter"/>
</dbReference>
<organism evidence="11 12">
    <name type="scientific">Staphylococcus argenteus</name>
    <dbReference type="NCBI Taxonomy" id="985002"/>
    <lineage>
        <taxon>Bacteria</taxon>
        <taxon>Bacillati</taxon>
        <taxon>Bacillota</taxon>
        <taxon>Bacilli</taxon>
        <taxon>Bacillales</taxon>
        <taxon>Staphylococcaceae</taxon>
        <taxon>Staphylococcus</taxon>
    </lineage>
</organism>
<keyword evidence="3" id="KW-0813">Transport</keyword>
<feature type="domain" description="Cation efflux protein cytoplasmic" evidence="10">
    <location>
        <begin position="228"/>
        <end position="303"/>
    </location>
</feature>
<dbReference type="InterPro" id="IPR050681">
    <property type="entry name" value="CDF/SLC30A"/>
</dbReference>
<comment type="caution">
    <text evidence="11">The sequence shown here is derived from an EMBL/GenBank/DDBJ whole genome shotgun (WGS) entry which is preliminary data.</text>
</comment>
<comment type="subcellular location">
    <subcellularLocation>
        <location evidence="1">Membrane</location>
        <topology evidence="1">Multi-pass membrane protein</topology>
    </subcellularLocation>
</comment>
<dbReference type="InterPro" id="IPR058533">
    <property type="entry name" value="Cation_efflux_TM"/>
</dbReference>
<keyword evidence="4 8" id="KW-0812">Transmembrane</keyword>
<evidence type="ECO:0000256" key="3">
    <source>
        <dbReference type="ARBA" id="ARBA00022448"/>
    </source>
</evidence>
<feature type="domain" description="Cation efflux protein transmembrane" evidence="9">
    <location>
        <begin position="31"/>
        <end position="224"/>
    </location>
</feature>
<keyword evidence="7 8" id="KW-0472">Membrane</keyword>
<dbReference type="SUPFAM" id="SSF161111">
    <property type="entry name" value="Cation efflux protein transmembrane domain-like"/>
    <property type="match status" value="1"/>
</dbReference>
<evidence type="ECO:0000256" key="7">
    <source>
        <dbReference type="ARBA" id="ARBA00023136"/>
    </source>
</evidence>
<reference evidence="11 12" key="1">
    <citation type="submission" date="2015-04" db="EMBL/GenBank/DDBJ databases">
        <authorList>
            <person name="Cao L."/>
            <person name="Gao C.H."/>
        </authorList>
    </citation>
    <scope>NUCLEOTIDE SEQUENCE [LARGE SCALE GENOMIC DNA]</scope>
    <source>
        <strain evidence="11 12">SH3</strain>
    </source>
</reference>
<dbReference type="NCBIfam" id="TIGR01297">
    <property type="entry name" value="CDF"/>
    <property type="match status" value="1"/>
</dbReference>
<proteinExistence type="inferred from homology"/>
<dbReference type="RefSeq" id="WP_031896313.1">
    <property type="nucleotide sequence ID" value="NZ_AP018562.1"/>
</dbReference>
<dbReference type="EMBL" id="CVOU01000015">
    <property type="protein sequence ID" value="CRI20133.1"/>
    <property type="molecule type" value="Genomic_DNA"/>
</dbReference>
<dbReference type="SUPFAM" id="SSF160240">
    <property type="entry name" value="Cation efflux protein cytoplasmic domain-like"/>
    <property type="match status" value="1"/>
</dbReference>
<dbReference type="Proteomes" id="UP000236509">
    <property type="component" value="Unassembled WGS sequence"/>
</dbReference>
<evidence type="ECO:0000256" key="6">
    <source>
        <dbReference type="ARBA" id="ARBA00023065"/>
    </source>
</evidence>
<keyword evidence="12" id="KW-1185">Reference proteome</keyword>
<feature type="transmembrane region" description="Helical" evidence="8">
    <location>
        <begin position="132"/>
        <end position="156"/>
    </location>
</feature>
<dbReference type="PANTHER" id="PTHR11562">
    <property type="entry name" value="CATION EFFLUX PROTEIN/ ZINC TRANSPORTER"/>
    <property type="match status" value="1"/>
</dbReference>
<evidence type="ECO:0000313" key="11">
    <source>
        <dbReference type="EMBL" id="CRI20133.1"/>
    </source>
</evidence>
<feature type="transmembrane region" description="Helical" evidence="8">
    <location>
        <begin position="31"/>
        <end position="50"/>
    </location>
</feature>
<name>A0A7U7JS41_9STAP</name>
<feature type="transmembrane region" description="Helical" evidence="8">
    <location>
        <begin position="168"/>
        <end position="189"/>
    </location>
</feature>
<evidence type="ECO:0000256" key="1">
    <source>
        <dbReference type="ARBA" id="ARBA00004141"/>
    </source>
</evidence>